<dbReference type="Proteomes" id="UP000676310">
    <property type="component" value="Unassembled WGS sequence"/>
</dbReference>
<proteinExistence type="predicted"/>
<feature type="coiled-coil region" evidence="1">
    <location>
        <begin position="14"/>
        <end position="48"/>
    </location>
</feature>
<comment type="caution">
    <text evidence="2">The sequence shown here is derived from an EMBL/GenBank/DDBJ whole genome shotgun (WGS) entry which is preliminary data.</text>
</comment>
<sequence length="457" mass="54119">MDNLNELGQLQAPLRRMTAQSQSQHERVARLERELQEATKEVRSADLIYRKHLLYYARKDCLQLATMMHQKLPIELRELVYEFLCVEPDRPIPVGPYYHFRKYDRPFHDPQCRPQRRMQRSEDDTRIASDLTERVMEMYCSTPADQVKLDHEDDNTILPDGRVKEVHTHKPPSDMVLPYSHFLDPRYVGPKIAFEIQKMYYTQNTFSVCSVEQGISYFLGCDSGYNMVGCWEDGTPKDVPKDLQLQPPVYPGDHVRNLQIRVKLEQFHSDMPKDHIIHERYAYEQRFLRFTQINLKGLEGFLQRRHKHGIDIEFVILTEFPDFQGEGWDAQCNYVNFLQCMRNLVYMMMHDCDDVSVKIIHHDENISAFPRNITRVFGLTKEQWEHEKSVHQGQYHWDQEFYLGAPGMVGDDMLWCYPADEADAMLRERWGMDSVLATWAKHPVREGRYWPRSARPV</sequence>
<evidence type="ECO:0000313" key="3">
    <source>
        <dbReference type="Proteomes" id="UP000676310"/>
    </source>
</evidence>
<dbReference type="EMBL" id="CAJRGZ010000016">
    <property type="protein sequence ID" value="CAG5153158.1"/>
    <property type="molecule type" value="Genomic_DNA"/>
</dbReference>
<dbReference type="AlphaFoldDB" id="A0A8J2MXY5"/>
<accession>A0A8J2MXY5</accession>
<organism evidence="2 3">
    <name type="scientific">Alternaria atra</name>
    <dbReference type="NCBI Taxonomy" id="119953"/>
    <lineage>
        <taxon>Eukaryota</taxon>
        <taxon>Fungi</taxon>
        <taxon>Dikarya</taxon>
        <taxon>Ascomycota</taxon>
        <taxon>Pezizomycotina</taxon>
        <taxon>Dothideomycetes</taxon>
        <taxon>Pleosporomycetidae</taxon>
        <taxon>Pleosporales</taxon>
        <taxon>Pleosporineae</taxon>
        <taxon>Pleosporaceae</taxon>
        <taxon>Alternaria</taxon>
        <taxon>Alternaria sect. Ulocladioides</taxon>
    </lineage>
</organism>
<dbReference type="OrthoDB" id="3801226at2759"/>
<reference evidence="2" key="1">
    <citation type="submission" date="2021-05" db="EMBL/GenBank/DDBJ databases">
        <authorList>
            <person name="Stam R."/>
        </authorList>
    </citation>
    <scope>NUCLEOTIDE SEQUENCE</scope>
    <source>
        <strain evidence="2">CS162</strain>
    </source>
</reference>
<protein>
    <submittedName>
        <fullName evidence="2">Uncharacterized protein</fullName>
    </submittedName>
</protein>
<keyword evidence="3" id="KW-1185">Reference proteome</keyword>
<dbReference type="RefSeq" id="XP_043166600.1">
    <property type="nucleotide sequence ID" value="XM_043310665.1"/>
</dbReference>
<keyword evidence="1" id="KW-0175">Coiled coil</keyword>
<evidence type="ECO:0000256" key="1">
    <source>
        <dbReference type="SAM" id="Coils"/>
    </source>
</evidence>
<gene>
    <name evidence="2" type="ORF">ALTATR162_LOCUS3059</name>
</gene>
<dbReference type="GeneID" id="67014573"/>
<evidence type="ECO:0000313" key="2">
    <source>
        <dbReference type="EMBL" id="CAG5153158.1"/>
    </source>
</evidence>
<name>A0A8J2MXY5_9PLEO</name>